<keyword evidence="3" id="KW-1185">Reference proteome</keyword>
<evidence type="ECO:0000313" key="3">
    <source>
        <dbReference type="Proteomes" id="UP001597119"/>
    </source>
</evidence>
<evidence type="ECO:0008006" key="4">
    <source>
        <dbReference type="Google" id="ProtNLM"/>
    </source>
</evidence>
<keyword evidence="1" id="KW-0472">Membrane</keyword>
<dbReference type="AlphaFoldDB" id="A0ABD6CBZ6"/>
<evidence type="ECO:0000313" key="2">
    <source>
        <dbReference type="EMBL" id="MFD1587467.1"/>
    </source>
</evidence>
<dbReference type="Proteomes" id="UP001597119">
    <property type="component" value="Unassembled WGS sequence"/>
</dbReference>
<organism evidence="2 3">
    <name type="scientific">Halorientalis brevis</name>
    <dbReference type="NCBI Taxonomy" id="1126241"/>
    <lineage>
        <taxon>Archaea</taxon>
        <taxon>Methanobacteriati</taxon>
        <taxon>Methanobacteriota</taxon>
        <taxon>Stenosarchaea group</taxon>
        <taxon>Halobacteria</taxon>
        <taxon>Halobacteriales</taxon>
        <taxon>Haloarculaceae</taxon>
        <taxon>Halorientalis</taxon>
    </lineage>
</organism>
<name>A0ABD6CBZ6_9EURY</name>
<feature type="transmembrane region" description="Helical" evidence="1">
    <location>
        <begin position="21"/>
        <end position="40"/>
    </location>
</feature>
<dbReference type="InterPro" id="IPR055712">
    <property type="entry name" value="DUF7288"/>
</dbReference>
<protein>
    <recommendedName>
        <fullName evidence="4">Flagellin</fullName>
    </recommendedName>
</protein>
<sequence>MSRRTKRTRTDRSQAFTLEGLVGSIVVLSAVVFALQAVVITPTTGGSVNPEVRTQLQTEASDILISVGQNETFGLQQYVLYWSQDSQRYAGSVNQRIGYGSSTPPGSFGDLLSTTFSERGQSYNVVFKYRTNDSNRTGTVPFAYRGEPSDDAVTATYTVTLYDNMTLTAPNATGVEIWRYDTNQTNNERGYYPIPNAIDGPVYNVVEVRLTVW</sequence>
<keyword evidence="1" id="KW-0812">Transmembrane</keyword>
<evidence type="ECO:0000256" key="1">
    <source>
        <dbReference type="SAM" id="Phobius"/>
    </source>
</evidence>
<dbReference type="RefSeq" id="WP_247373408.1">
    <property type="nucleotide sequence ID" value="NZ_JALLGV010000001.1"/>
</dbReference>
<keyword evidence="1" id="KW-1133">Transmembrane helix</keyword>
<accession>A0ABD6CBZ6</accession>
<dbReference type="EMBL" id="JBHUDJ010000003">
    <property type="protein sequence ID" value="MFD1587467.1"/>
    <property type="molecule type" value="Genomic_DNA"/>
</dbReference>
<dbReference type="Pfam" id="PF23959">
    <property type="entry name" value="DUF7288"/>
    <property type="match status" value="1"/>
</dbReference>
<reference evidence="2 3" key="1">
    <citation type="journal article" date="2019" name="Int. J. Syst. Evol. Microbiol.">
        <title>The Global Catalogue of Microorganisms (GCM) 10K type strain sequencing project: providing services to taxonomists for standard genome sequencing and annotation.</title>
        <authorList>
            <consortium name="The Broad Institute Genomics Platform"/>
            <consortium name="The Broad Institute Genome Sequencing Center for Infectious Disease"/>
            <person name="Wu L."/>
            <person name="Ma J."/>
        </authorList>
    </citation>
    <scope>NUCLEOTIDE SEQUENCE [LARGE SCALE GENOMIC DNA]</scope>
    <source>
        <strain evidence="2 3">CGMCC 1.12125</strain>
    </source>
</reference>
<comment type="caution">
    <text evidence="2">The sequence shown here is derived from an EMBL/GenBank/DDBJ whole genome shotgun (WGS) entry which is preliminary data.</text>
</comment>
<proteinExistence type="predicted"/>
<gene>
    <name evidence="2" type="ORF">ACFR9U_10760</name>
</gene>